<comment type="caution">
    <text evidence="1">The sequence shown here is derived from an EMBL/GenBank/DDBJ whole genome shotgun (WGS) entry which is preliminary data.</text>
</comment>
<evidence type="ECO:0000313" key="2">
    <source>
        <dbReference type="Proteomes" id="UP000050525"/>
    </source>
</evidence>
<name>A0A151NMR7_ALLMI</name>
<evidence type="ECO:0000313" key="1">
    <source>
        <dbReference type="EMBL" id="KYO38132.1"/>
    </source>
</evidence>
<proteinExistence type="predicted"/>
<sequence length="156" mass="17005">MHLALPANTHLALVLLKLDTPASLRYVGLLFGMGKATTREGILEKHLHMDAAFVDVFITKLPQAIGSVAYVIKAIADQPNSPAKTWPSYCGFSGLLSGGWGRAYTVVLYAANGYLHPPGLDSPTEQLPPFLCWFSPFQANSFPVFIRTMENSPGER</sequence>
<organism evidence="1 2">
    <name type="scientific">Alligator mississippiensis</name>
    <name type="common">American alligator</name>
    <dbReference type="NCBI Taxonomy" id="8496"/>
    <lineage>
        <taxon>Eukaryota</taxon>
        <taxon>Metazoa</taxon>
        <taxon>Chordata</taxon>
        <taxon>Craniata</taxon>
        <taxon>Vertebrata</taxon>
        <taxon>Euteleostomi</taxon>
        <taxon>Archelosauria</taxon>
        <taxon>Archosauria</taxon>
        <taxon>Crocodylia</taxon>
        <taxon>Alligatoridae</taxon>
        <taxon>Alligatorinae</taxon>
        <taxon>Alligator</taxon>
    </lineage>
</organism>
<accession>A0A151NMR7</accession>
<protein>
    <submittedName>
        <fullName evidence="1">Uncharacterized protein</fullName>
    </submittedName>
</protein>
<gene>
    <name evidence="1" type="ORF">Y1Q_0007251</name>
</gene>
<dbReference type="AlphaFoldDB" id="A0A151NMR7"/>
<dbReference type="EMBL" id="AKHW03002528">
    <property type="protein sequence ID" value="KYO38132.1"/>
    <property type="molecule type" value="Genomic_DNA"/>
</dbReference>
<dbReference type="Proteomes" id="UP000050525">
    <property type="component" value="Unassembled WGS sequence"/>
</dbReference>
<reference evidence="1 2" key="1">
    <citation type="journal article" date="2012" name="Genome Biol.">
        <title>Sequencing three crocodilian genomes to illuminate the evolution of archosaurs and amniotes.</title>
        <authorList>
            <person name="St John J.A."/>
            <person name="Braun E.L."/>
            <person name="Isberg S.R."/>
            <person name="Miles L.G."/>
            <person name="Chong A.Y."/>
            <person name="Gongora J."/>
            <person name="Dalzell P."/>
            <person name="Moran C."/>
            <person name="Bed'hom B."/>
            <person name="Abzhanov A."/>
            <person name="Burgess S.C."/>
            <person name="Cooksey A.M."/>
            <person name="Castoe T.A."/>
            <person name="Crawford N.G."/>
            <person name="Densmore L.D."/>
            <person name="Drew J.C."/>
            <person name="Edwards S.V."/>
            <person name="Faircloth B.C."/>
            <person name="Fujita M.K."/>
            <person name="Greenwold M.J."/>
            <person name="Hoffmann F.G."/>
            <person name="Howard J.M."/>
            <person name="Iguchi T."/>
            <person name="Janes D.E."/>
            <person name="Khan S.Y."/>
            <person name="Kohno S."/>
            <person name="de Koning A.J."/>
            <person name="Lance S.L."/>
            <person name="McCarthy F.M."/>
            <person name="McCormack J.E."/>
            <person name="Merchant M.E."/>
            <person name="Peterson D.G."/>
            <person name="Pollock D.D."/>
            <person name="Pourmand N."/>
            <person name="Raney B.J."/>
            <person name="Roessler K.A."/>
            <person name="Sanford J.R."/>
            <person name="Sawyer R.H."/>
            <person name="Schmidt C.J."/>
            <person name="Triplett E.W."/>
            <person name="Tuberville T.D."/>
            <person name="Venegas-Anaya M."/>
            <person name="Howard J.T."/>
            <person name="Jarvis E.D."/>
            <person name="Guillette L.J.Jr."/>
            <person name="Glenn T.C."/>
            <person name="Green R.E."/>
            <person name="Ray D.A."/>
        </authorList>
    </citation>
    <scope>NUCLEOTIDE SEQUENCE [LARGE SCALE GENOMIC DNA]</scope>
    <source>
        <strain evidence="1">KSC_2009_1</strain>
    </source>
</reference>
<keyword evidence="2" id="KW-1185">Reference proteome</keyword>